<organism evidence="2 3">
    <name type="scientific">Candidatus Chaera renei</name>
    <dbReference type="NCBI Taxonomy" id="2506947"/>
    <lineage>
        <taxon>Bacteria</taxon>
        <taxon>Candidatus Saccharimonadota</taxon>
        <taxon>Candidatus Saccharimonadia</taxon>
        <taxon>Candidatus Saccharimonadales</taxon>
        <taxon>Candidatus Saccharimonadaceae</taxon>
        <taxon>Candidatus Chaera</taxon>
    </lineage>
</organism>
<dbReference type="Gene3D" id="3.10.50.30">
    <property type="entry name" value="Transcription elongation factor, GreA/GreB, C-terminal domain"/>
    <property type="match status" value="1"/>
</dbReference>
<feature type="domain" description="Transcription elongation factor GreA/GreB C-terminal" evidence="1">
    <location>
        <begin position="96"/>
        <end position="172"/>
    </location>
</feature>
<sequence length="186" mass="20674">MSQRITNAEFLQRYESEDFGSVILPQEKDLIEKRLADLDASQRRVVQEKKDVTGGDDWHDGAFRATDNEAKILSDQASKLGAYLCSTIIEYPDENETRATLGSRVTVNQAGDTYDVEIVGVPLLHETAVSDDVMACSIESPLARSIIGKQVGHTAIFNVGERRQQVEIVSVDQTAMQRFLNDELAK</sequence>
<evidence type="ECO:0000313" key="2">
    <source>
        <dbReference type="EMBL" id="RWZ78119.1"/>
    </source>
</evidence>
<dbReference type="GO" id="GO:0003677">
    <property type="term" value="F:DNA binding"/>
    <property type="evidence" value="ECO:0007669"/>
    <property type="project" value="InterPro"/>
</dbReference>
<dbReference type="InterPro" id="IPR036953">
    <property type="entry name" value="GreA/GreB_C_sf"/>
</dbReference>
<dbReference type="Proteomes" id="UP000289269">
    <property type="component" value="Unassembled WGS sequence"/>
</dbReference>
<protein>
    <recommendedName>
        <fullName evidence="1">Transcription elongation factor GreA/GreB C-terminal domain-containing protein</fullName>
    </recommendedName>
</protein>
<dbReference type="Pfam" id="PF01272">
    <property type="entry name" value="GreA_GreB"/>
    <property type="match status" value="1"/>
</dbReference>
<proteinExistence type="predicted"/>
<comment type="caution">
    <text evidence="2">The sequence shown here is derived from an EMBL/GenBank/DDBJ whole genome shotgun (WGS) entry which is preliminary data.</text>
</comment>
<reference evidence="2" key="1">
    <citation type="submission" date="2019-01" db="EMBL/GenBank/DDBJ databases">
        <title>Genomic signatures and co-occurrence patterns of the ultra-small Saccharimodia (Patescibacteria phylum) suggest a symbiotic lifestyle.</title>
        <authorList>
            <person name="Lemos L."/>
            <person name="Medeiros J."/>
            <person name="Andreote F."/>
            <person name="Fernandes G."/>
            <person name="Varani A."/>
            <person name="Oliveira G."/>
            <person name="Pylro V."/>
        </authorList>
    </citation>
    <scope>NUCLEOTIDE SEQUENCE [LARGE SCALE GENOMIC DNA]</scope>
    <source>
        <strain evidence="2">AMD01</strain>
    </source>
</reference>
<dbReference type="InterPro" id="IPR001437">
    <property type="entry name" value="Tscrpt_elong_fac_GreA/B_C"/>
</dbReference>
<gene>
    <name evidence="2" type="ORF">EOT04_02820</name>
</gene>
<dbReference type="GO" id="GO:0032784">
    <property type="term" value="P:regulation of DNA-templated transcription elongation"/>
    <property type="evidence" value="ECO:0007669"/>
    <property type="project" value="InterPro"/>
</dbReference>
<keyword evidence="3" id="KW-1185">Reference proteome</keyword>
<evidence type="ECO:0000313" key="3">
    <source>
        <dbReference type="Proteomes" id="UP000289269"/>
    </source>
</evidence>
<accession>A0A4Q0AGP4</accession>
<dbReference type="AlphaFoldDB" id="A0A4Q0AGP4"/>
<dbReference type="EMBL" id="SCKW01000031">
    <property type="protein sequence ID" value="RWZ78119.1"/>
    <property type="molecule type" value="Genomic_DNA"/>
</dbReference>
<name>A0A4Q0AGP4_9BACT</name>
<dbReference type="SUPFAM" id="SSF54534">
    <property type="entry name" value="FKBP-like"/>
    <property type="match status" value="1"/>
</dbReference>
<evidence type="ECO:0000259" key="1">
    <source>
        <dbReference type="Pfam" id="PF01272"/>
    </source>
</evidence>